<dbReference type="AlphaFoldDB" id="A0A8B9PYS5"/>
<sequence>MSRSGVHAPGPGGRVAGAPSQDGPSRRPQRSPLPRSDRWGCETSRKSRYLVAKVFSHKMCLFNSLEQKHVFGFFFFLVIISEPMCLPCRKAPLLCCSAILLKHPDERIWKDQHSHSTRALPLCWRQQNAIKTVLFSDLT</sequence>
<evidence type="ECO:0000313" key="2">
    <source>
        <dbReference type="Ensembl" id="ENSAOWP00000016896.1"/>
    </source>
</evidence>
<organism evidence="2 3">
    <name type="scientific">Apteryx owenii</name>
    <name type="common">Little spotted kiwi</name>
    <dbReference type="NCBI Taxonomy" id="8824"/>
    <lineage>
        <taxon>Eukaryota</taxon>
        <taxon>Metazoa</taxon>
        <taxon>Chordata</taxon>
        <taxon>Craniata</taxon>
        <taxon>Vertebrata</taxon>
        <taxon>Euteleostomi</taxon>
        <taxon>Archelosauria</taxon>
        <taxon>Archosauria</taxon>
        <taxon>Dinosauria</taxon>
        <taxon>Saurischia</taxon>
        <taxon>Theropoda</taxon>
        <taxon>Coelurosauria</taxon>
        <taxon>Aves</taxon>
        <taxon>Palaeognathae</taxon>
        <taxon>Apterygiformes</taxon>
        <taxon>Apterygidae</taxon>
        <taxon>Apteryx</taxon>
    </lineage>
</organism>
<evidence type="ECO:0000256" key="1">
    <source>
        <dbReference type="SAM" id="MobiDB-lite"/>
    </source>
</evidence>
<reference evidence="2" key="1">
    <citation type="submission" date="2025-08" db="UniProtKB">
        <authorList>
            <consortium name="Ensembl"/>
        </authorList>
    </citation>
    <scope>IDENTIFICATION</scope>
</reference>
<dbReference type="Proteomes" id="UP000694424">
    <property type="component" value="Unplaced"/>
</dbReference>
<proteinExistence type="predicted"/>
<keyword evidence="3" id="KW-1185">Reference proteome</keyword>
<reference evidence="2" key="2">
    <citation type="submission" date="2025-09" db="UniProtKB">
        <authorList>
            <consortium name="Ensembl"/>
        </authorList>
    </citation>
    <scope>IDENTIFICATION</scope>
</reference>
<accession>A0A8B9PYS5</accession>
<protein>
    <submittedName>
        <fullName evidence="2">Uncharacterized protein</fullName>
    </submittedName>
</protein>
<name>A0A8B9PYS5_APTOW</name>
<feature type="region of interest" description="Disordered" evidence="1">
    <location>
        <begin position="1"/>
        <end position="40"/>
    </location>
</feature>
<evidence type="ECO:0000313" key="3">
    <source>
        <dbReference type="Proteomes" id="UP000694424"/>
    </source>
</evidence>
<dbReference type="Ensembl" id="ENSAOWT00000019185.1">
    <property type="protein sequence ID" value="ENSAOWP00000016896.1"/>
    <property type="gene ID" value="ENSAOWG00000011539.1"/>
</dbReference>